<feature type="transmembrane region" description="Helical" evidence="1">
    <location>
        <begin position="48"/>
        <end position="68"/>
    </location>
</feature>
<organism evidence="2 3">
    <name type="scientific">Anopheles farauti</name>
    <dbReference type="NCBI Taxonomy" id="69004"/>
    <lineage>
        <taxon>Eukaryota</taxon>
        <taxon>Metazoa</taxon>
        <taxon>Ecdysozoa</taxon>
        <taxon>Arthropoda</taxon>
        <taxon>Hexapoda</taxon>
        <taxon>Insecta</taxon>
        <taxon>Pterygota</taxon>
        <taxon>Neoptera</taxon>
        <taxon>Endopterygota</taxon>
        <taxon>Diptera</taxon>
        <taxon>Nematocera</taxon>
        <taxon>Culicoidea</taxon>
        <taxon>Culicidae</taxon>
        <taxon>Anophelinae</taxon>
        <taxon>Anopheles</taxon>
    </lineage>
</organism>
<dbReference type="Proteomes" id="UP000075886">
    <property type="component" value="Unassembled WGS sequence"/>
</dbReference>
<evidence type="ECO:0000256" key="1">
    <source>
        <dbReference type="SAM" id="Phobius"/>
    </source>
</evidence>
<accession>A0A182QU93</accession>
<proteinExistence type="predicted"/>
<keyword evidence="1" id="KW-0472">Membrane</keyword>
<protein>
    <submittedName>
        <fullName evidence="2">Uncharacterized protein</fullName>
    </submittedName>
</protein>
<evidence type="ECO:0000313" key="2">
    <source>
        <dbReference type="EnsemblMetazoa" id="AFAF016988-PA"/>
    </source>
</evidence>
<name>A0A182QU93_9DIPT</name>
<reference evidence="2" key="2">
    <citation type="submission" date="2020-05" db="UniProtKB">
        <authorList>
            <consortium name="EnsemblMetazoa"/>
        </authorList>
    </citation>
    <scope>IDENTIFICATION</scope>
    <source>
        <strain evidence="2">FAR1</strain>
    </source>
</reference>
<dbReference type="EnsemblMetazoa" id="AFAF016988-RA">
    <property type="protein sequence ID" value="AFAF016988-PA"/>
    <property type="gene ID" value="AFAF016988"/>
</dbReference>
<keyword evidence="1" id="KW-1133">Transmembrane helix</keyword>
<dbReference type="VEuPathDB" id="VectorBase:AFAF016988"/>
<keyword evidence="1" id="KW-0812">Transmembrane</keyword>
<sequence>MTVAVGVGSDLYRAGSPKKTGPRQPDAQCLQMKIIVQYLSGGDESGTAALLGLLLLLLLLPCPLLLVLDKVIEEARPRFRVIVVFDITGFHKVQKHVPGVLRDAPDVLVLLEKVQPALQDVGRVYGKHEPPQAHGHIERQYPVAGFEPEPKRKPIQRLEVLRAVGAQPLDKLLEPRPDVLDAGRVHALQTLDEFGLRELTHLARVKPPRQYENREIVRLVTEITAQPLDTLGQYRVLLCVLLSNSRFRSLSDRSSACGPSSLLPPVPLLFVLSTIDPPITPPIVPPTPPPPPPPPLAPIVDAMFPFTAALRRMDSREGDHLFLKTGETK</sequence>
<dbReference type="AlphaFoldDB" id="A0A182QU93"/>
<evidence type="ECO:0000313" key="3">
    <source>
        <dbReference type="Proteomes" id="UP000075886"/>
    </source>
</evidence>
<reference evidence="3" key="1">
    <citation type="submission" date="2014-01" db="EMBL/GenBank/DDBJ databases">
        <title>The Genome Sequence of Anopheles farauti FAR1 (V2).</title>
        <authorList>
            <consortium name="The Broad Institute Genomics Platform"/>
            <person name="Neafsey D.E."/>
            <person name="Besansky N."/>
            <person name="Howell P."/>
            <person name="Walton C."/>
            <person name="Young S.K."/>
            <person name="Zeng Q."/>
            <person name="Gargeya S."/>
            <person name="Fitzgerald M."/>
            <person name="Haas B."/>
            <person name="Abouelleil A."/>
            <person name="Allen A.W."/>
            <person name="Alvarado L."/>
            <person name="Arachchi H.M."/>
            <person name="Berlin A.M."/>
            <person name="Chapman S.B."/>
            <person name="Gainer-Dewar J."/>
            <person name="Goldberg J."/>
            <person name="Griggs A."/>
            <person name="Gujja S."/>
            <person name="Hansen M."/>
            <person name="Howarth C."/>
            <person name="Imamovic A."/>
            <person name="Ireland A."/>
            <person name="Larimer J."/>
            <person name="McCowan C."/>
            <person name="Murphy C."/>
            <person name="Pearson M."/>
            <person name="Poon T.W."/>
            <person name="Priest M."/>
            <person name="Roberts A."/>
            <person name="Saif S."/>
            <person name="Shea T."/>
            <person name="Sisk P."/>
            <person name="Sykes S."/>
            <person name="Wortman J."/>
            <person name="Nusbaum C."/>
            <person name="Birren B."/>
        </authorList>
    </citation>
    <scope>NUCLEOTIDE SEQUENCE [LARGE SCALE GENOMIC DNA]</scope>
    <source>
        <strain evidence="3">FAR1</strain>
    </source>
</reference>
<dbReference type="EMBL" id="AXCN02000591">
    <property type="status" value="NOT_ANNOTATED_CDS"/>
    <property type="molecule type" value="Genomic_DNA"/>
</dbReference>
<keyword evidence="3" id="KW-1185">Reference proteome</keyword>